<dbReference type="SUPFAM" id="SSF55729">
    <property type="entry name" value="Acyl-CoA N-acyltransferases (Nat)"/>
    <property type="match status" value="1"/>
</dbReference>
<dbReference type="Proteomes" id="UP000245080">
    <property type="component" value="Unassembled WGS sequence"/>
</dbReference>
<name>A0A2V1MZ63_9LACO</name>
<dbReference type="AlphaFoldDB" id="A0A2V1MZ63"/>
<evidence type="ECO:0000313" key="1">
    <source>
        <dbReference type="EMBL" id="PWF99435.1"/>
    </source>
</evidence>
<sequence length="174" mass="19939">MELATLLDQELSAFSVRELTTDDGDLIFQLQKQHPDYFDNFLNHSVTKKEALMDLTDLPRDAMADQKTYLGIFQGHTLVATIDIIIDYPLPQMVWIGRFMTDPKFPQSARLDIYQTLERILKATGAQVVQLAVYIGETSEEAFWRALDFTEKKRTTFMRGDMSGNVIILQKSLV</sequence>
<gene>
    <name evidence="1" type="ORF">DCM90_08260</name>
</gene>
<dbReference type="Gene3D" id="3.40.630.30">
    <property type="match status" value="1"/>
</dbReference>
<dbReference type="GO" id="GO:0016740">
    <property type="term" value="F:transferase activity"/>
    <property type="evidence" value="ECO:0007669"/>
    <property type="project" value="UniProtKB-KW"/>
</dbReference>
<comment type="caution">
    <text evidence="1">The sequence shown here is derived from an EMBL/GenBank/DDBJ whole genome shotgun (WGS) entry which is preliminary data.</text>
</comment>
<reference evidence="1 2" key="1">
    <citation type="journal article" date="2018" name="Int. J. Syst. Evol. Microbiol.">
        <title>Lactobacillus bambusae sp. nov., isolated from a traditional fermented Ma-bamboo shoots of Taiwan.</title>
        <authorList>
            <person name="Wang L.-T."/>
        </authorList>
    </citation>
    <scope>NUCLEOTIDE SEQUENCE [LARGE SCALE GENOMIC DNA]</scope>
    <source>
        <strain evidence="1 2">BS-W1</strain>
    </source>
</reference>
<dbReference type="EMBL" id="QCXQ01000006">
    <property type="protein sequence ID" value="PWF99435.1"/>
    <property type="molecule type" value="Genomic_DNA"/>
</dbReference>
<organism evidence="1 2">
    <name type="scientific">Levilactobacillus bambusae</name>
    <dbReference type="NCBI Taxonomy" id="2024736"/>
    <lineage>
        <taxon>Bacteria</taxon>
        <taxon>Bacillati</taxon>
        <taxon>Bacillota</taxon>
        <taxon>Bacilli</taxon>
        <taxon>Lactobacillales</taxon>
        <taxon>Lactobacillaceae</taxon>
        <taxon>Levilactobacillus</taxon>
    </lineage>
</organism>
<dbReference type="OrthoDB" id="9782266at2"/>
<dbReference type="RefSeq" id="WP_109250893.1">
    <property type="nucleotide sequence ID" value="NZ_QCXQ01000006.1"/>
</dbReference>
<accession>A0A2V1MZ63</accession>
<keyword evidence="1" id="KW-0808">Transferase</keyword>
<protein>
    <submittedName>
        <fullName evidence="1">Acetyltransferase</fullName>
    </submittedName>
</protein>
<keyword evidence="2" id="KW-1185">Reference proteome</keyword>
<evidence type="ECO:0000313" key="2">
    <source>
        <dbReference type="Proteomes" id="UP000245080"/>
    </source>
</evidence>
<dbReference type="InterPro" id="IPR016181">
    <property type="entry name" value="Acyl_CoA_acyltransferase"/>
</dbReference>
<proteinExistence type="predicted"/>